<dbReference type="PROSITE" id="PS51698">
    <property type="entry name" value="U_BOX"/>
    <property type="match status" value="1"/>
</dbReference>
<dbReference type="Pfam" id="PF04564">
    <property type="entry name" value="U-box"/>
    <property type="match status" value="1"/>
</dbReference>
<dbReference type="PROSITE" id="PS50176">
    <property type="entry name" value="ARM_REPEAT"/>
    <property type="match status" value="1"/>
</dbReference>
<dbReference type="InterPro" id="IPR000225">
    <property type="entry name" value="Armadillo"/>
</dbReference>
<dbReference type="InterPro" id="IPR003613">
    <property type="entry name" value="Ubox_domain"/>
</dbReference>
<dbReference type="FunFam" id="3.30.40.10:FF:000491">
    <property type="entry name" value="RING-type E3 ubiquitin transferase"/>
    <property type="match status" value="1"/>
</dbReference>
<comment type="catalytic activity">
    <reaction evidence="1">
        <text>S-ubiquitinyl-[E2 ubiquitin-conjugating enzyme]-L-cysteine + [acceptor protein]-L-lysine = [E2 ubiquitin-conjugating enzyme]-L-cysteine + N(6)-ubiquitinyl-[acceptor protein]-L-lysine.</text>
        <dbReference type="EC" id="2.3.2.27"/>
    </reaction>
</comment>
<evidence type="ECO:0000256" key="3">
    <source>
        <dbReference type="ARBA" id="ARBA00012483"/>
    </source>
</evidence>
<evidence type="ECO:0000259" key="8">
    <source>
        <dbReference type="PROSITE" id="PS51698"/>
    </source>
</evidence>
<gene>
    <name evidence="10" type="primary">LOC103710017</name>
</gene>
<dbReference type="RefSeq" id="XP_008793810.2">
    <property type="nucleotide sequence ID" value="XM_008795588.4"/>
</dbReference>
<dbReference type="Gene3D" id="3.30.40.10">
    <property type="entry name" value="Zinc/RING finger domain, C3HC4 (zinc finger)"/>
    <property type="match status" value="1"/>
</dbReference>
<dbReference type="SUPFAM" id="SSF57850">
    <property type="entry name" value="RING/U-box"/>
    <property type="match status" value="1"/>
</dbReference>
<dbReference type="GO" id="GO:0016567">
    <property type="term" value="P:protein ubiquitination"/>
    <property type="evidence" value="ECO:0007669"/>
    <property type="project" value="UniProtKB-UniPathway"/>
</dbReference>
<dbReference type="InterPro" id="IPR016024">
    <property type="entry name" value="ARM-type_fold"/>
</dbReference>
<evidence type="ECO:0000313" key="10">
    <source>
        <dbReference type="RefSeq" id="XP_008793810.2"/>
    </source>
</evidence>
<feature type="region of interest" description="Disordered" evidence="7">
    <location>
        <begin position="126"/>
        <end position="196"/>
    </location>
</feature>
<dbReference type="SUPFAM" id="SSF48371">
    <property type="entry name" value="ARM repeat"/>
    <property type="match status" value="1"/>
</dbReference>
<keyword evidence="5" id="KW-0833">Ubl conjugation pathway</keyword>
<dbReference type="GeneID" id="103710017"/>
<name>A0A8B7C8G2_PHODC</name>
<reference evidence="10" key="2">
    <citation type="submission" date="2025-08" db="UniProtKB">
        <authorList>
            <consortium name="RefSeq"/>
        </authorList>
    </citation>
    <scope>IDENTIFICATION</scope>
    <source>
        <tissue evidence="10">Young leaves</tissue>
    </source>
</reference>
<feature type="compositionally biased region" description="Low complexity" evidence="7">
    <location>
        <begin position="178"/>
        <end position="196"/>
    </location>
</feature>
<evidence type="ECO:0000256" key="4">
    <source>
        <dbReference type="ARBA" id="ARBA00022679"/>
    </source>
</evidence>
<dbReference type="GO" id="GO:0061630">
    <property type="term" value="F:ubiquitin protein ligase activity"/>
    <property type="evidence" value="ECO:0007669"/>
    <property type="project" value="UniProtKB-EC"/>
</dbReference>
<dbReference type="SMART" id="SM00504">
    <property type="entry name" value="Ubox"/>
    <property type="match status" value="1"/>
</dbReference>
<accession>A0A8B7C8G2</accession>
<dbReference type="PANTHER" id="PTHR23315">
    <property type="entry name" value="U BOX DOMAIN-CONTAINING"/>
    <property type="match status" value="1"/>
</dbReference>
<evidence type="ECO:0000313" key="9">
    <source>
        <dbReference type="Proteomes" id="UP000228380"/>
    </source>
</evidence>
<comment type="pathway">
    <text evidence="2">Protein modification; protein ubiquitination.</text>
</comment>
<evidence type="ECO:0000256" key="6">
    <source>
        <dbReference type="PROSITE-ProRule" id="PRU00259"/>
    </source>
</evidence>
<keyword evidence="9" id="KW-1185">Reference proteome</keyword>
<feature type="repeat" description="ARM" evidence="6">
    <location>
        <begin position="362"/>
        <end position="406"/>
    </location>
</feature>
<dbReference type="OrthoDB" id="7537227at2759"/>
<dbReference type="EC" id="2.3.2.27" evidence="3"/>
<keyword evidence="4" id="KW-0808">Transferase</keyword>
<dbReference type="SMART" id="SM00185">
    <property type="entry name" value="ARM"/>
    <property type="match status" value="4"/>
</dbReference>
<feature type="compositionally biased region" description="Basic residues" evidence="7">
    <location>
        <begin position="1"/>
        <end position="12"/>
    </location>
</feature>
<dbReference type="KEGG" id="pda:103710017"/>
<dbReference type="UniPathway" id="UPA00143"/>
<reference evidence="9" key="1">
    <citation type="journal article" date="2019" name="Nat. Commun.">
        <title>Genome-wide association mapping of date palm fruit traits.</title>
        <authorList>
            <person name="Hazzouri K.M."/>
            <person name="Gros-Balthazard M."/>
            <person name="Flowers J.M."/>
            <person name="Copetti D."/>
            <person name="Lemansour A."/>
            <person name="Lebrun M."/>
            <person name="Masmoudi K."/>
            <person name="Ferrand S."/>
            <person name="Dhar M.I."/>
            <person name="Fresquez Z.A."/>
            <person name="Rosas U."/>
            <person name="Zhang J."/>
            <person name="Talag J."/>
            <person name="Lee S."/>
            <person name="Kudrna D."/>
            <person name="Powell R.F."/>
            <person name="Leitch I.J."/>
            <person name="Krueger R.R."/>
            <person name="Wing R.A."/>
            <person name="Amiri K.M.A."/>
            <person name="Purugganan M.D."/>
        </authorList>
    </citation>
    <scope>NUCLEOTIDE SEQUENCE [LARGE SCALE GENOMIC DNA]</scope>
    <source>
        <strain evidence="9">cv. Khalas</strain>
    </source>
</reference>
<dbReference type="InterPro" id="IPR013083">
    <property type="entry name" value="Znf_RING/FYVE/PHD"/>
</dbReference>
<feature type="compositionally biased region" description="Polar residues" evidence="7">
    <location>
        <begin position="168"/>
        <end position="177"/>
    </location>
</feature>
<evidence type="ECO:0000256" key="1">
    <source>
        <dbReference type="ARBA" id="ARBA00000900"/>
    </source>
</evidence>
<evidence type="ECO:0000256" key="5">
    <source>
        <dbReference type="ARBA" id="ARBA00022786"/>
    </source>
</evidence>
<dbReference type="FunFam" id="1.25.10.10:FF:000285">
    <property type="entry name" value="RING-type E3 ubiquitin transferase"/>
    <property type="match status" value="1"/>
</dbReference>
<dbReference type="Pfam" id="PF00514">
    <property type="entry name" value="Arm"/>
    <property type="match status" value="1"/>
</dbReference>
<evidence type="ECO:0000256" key="7">
    <source>
        <dbReference type="SAM" id="MobiDB-lite"/>
    </source>
</evidence>
<dbReference type="Proteomes" id="UP000228380">
    <property type="component" value="Chromosome 7"/>
</dbReference>
<sequence length="579" mass="60795">MGSGKPRWKLSFHRSPLTSPSSSITTEAPMEFVCPISRSIMADPVIVPSGQTFERSCIQVCRDLTFTPPSLAAAVDLSPDVPFLLIPNVALRAAIIRWCDRAGLSPPVPVSLDAARALVRRLMSEAPPPPAVGAVSNGEKAPILEGGSKETPILEGGTKEMMTPDTPPQSVRSSKTNSASFSPHSSLSSSSCNSSSSYSSSEIMVVRSEEALKPENPQAPSLPASNVAKPTAGAEVDCLEEEILIKLMDSEDFEQEAALAALRRASRESRERRIALCTPRLLTALRQMLLSRRPGVQVNAAAALVNLTLEATNKVRIVRSGVVPPLVDALKGGHPEARDHAAGAIFSLALEDANRAAIGVLGAIPPLLHLFSRSSESHRARRDAGMALYHLSLAGMNRSKIARTPGAVRALLAVAAEDQGVPAGVHGPPLGKLALMVVCNLAGSAEGRAALMDAGAVAWVVGLMRGEAAAAAAAAAAAEYCVAALYGMSRGSLRFRGLARAAGAEKVLMRVAEAGSPGEVRREMARRTLRAMRGEEGEEEEGVVVVADEDGSVVSDGLVSFRRRYKDFGNGSGANSAEF</sequence>
<proteinExistence type="predicted"/>
<protein>
    <recommendedName>
        <fullName evidence="3">RING-type E3 ubiquitin transferase</fullName>
        <ecNumber evidence="3">2.3.2.27</ecNumber>
    </recommendedName>
</protein>
<feature type="domain" description="U-box" evidence="8">
    <location>
        <begin position="27"/>
        <end position="105"/>
    </location>
</feature>
<feature type="region of interest" description="Disordered" evidence="7">
    <location>
        <begin position="1"/>
        <end position="23"/>
    </location>
</feature>
<dbReference type="AlphaFoldDB" id="A0A8B7C8G2"/>
<dbReference type="PANTHER" id="PTHR23315:SF339">
    <property type="entry name" value="U-BOX DOMAIN-CONTAINING PROTEIN 40"/>
    <property type="match status" value="1"/>
</dbReference>
<dbReference type="InterPro" id="IPR011989">
    <property type="entry name" value="ARM-like"/>
</dbReference>
<evidence type="ECO:0000256" key="2">
    <source>
        <dbReference type="ARBA" id="ARBA00004906"/>
    </source>
</evidence>
<dbReference type="Gene3D" id="1.25.10.10">
    <property type="entry name" value="Leucine-rich Repeat Variant"/>
    <property type="match status" value="2"/>
</dbReference>
<organism evidence="9 10">
    <name type="scientific">Phoenix dactylifera</name>
    <name type="common">Date palm</name>
    <dbReference type="NCBI Taxonomy" id="42345"/>
    <lineage>
        <taxon>Eukaryota</taxon>
        <taxon>Viridiplantae</taxon>
        <taxon>Streptophyta</taxon>
        <taxon>Embryophyta</taxon>
        <taxon>Tracheophyta</taxon>
        <taxon>Spermatophyta</taxon>
        <taxon>Magnoliopsida</taxon>
        <taxon>Liliopsida</taxon>
        <taxon>Arecaceae</taxon>
        <taxon>Coryphoideae</taxon>
        <taxon>Phoeniceae</taxon>
        <taxon>Phoenix</taxon>
    </lineage>
</organism>